<evidence type="ECO:0000313" key="1">
    <source>
        <dbReference type="EMBL" id="CAK7327765.1"/>
    </source>
</evidence>
<name>A0AAV1R407_9ROSI</name>
<reference evidence="1 2" key="1">
    <citation type="submission" date="2024-01" db="EMBL/GenBank/DDBJ databases">
        <authorList>
            <person name="Waweru B."/>
        </authorList>
    </citation>
    <scope>NUCLEOTIDE SEQUENCE [LARGE SCALE GENOMIC DNA]</scope>
</reference>
<sequence length="64" mass="7332">MENIVKEKEAADFDLLTAWIKDEMKEHGNKASNKIRNSFSFGLYAEAYDALARRQRGHAHLPPT</sequence>
<dbReference type="EMBL" id="CAWUPB010000858">
    <property type="protein sequence ID" value="CAK7327765.1"/>
    <property type="molecule type" value="Genomic_DNA"/>
</dbReference>
<comment type="caution">
    <text evidence="1">The sequence shown here is derived from an EMBL/GenBank/DDBJ whole genome shotgun (WGS) entry which is preliminary data.</text>
</comment>
<proteinExistence type="predicted"/>
<dbReference type="AlphaFoldDB" id="A0AAV1R407"/>
<gene>
    <name evidence="1" type="ORF">DCAF_LOCUS5481</name>
</gene>
<evidence type="ECO:0000313" key="2">
    <source>
        <dbReference type="Proteomes" id="UP001314170"/>
    </source>
</evidence>
<protein>
    <submittedName>
        <fullName evidence="1">Uncharacterized protein</fullName>
    </submittedName>
</protein>
<keyword evidence="2" id="KW-1185">Reference proteome</keyword>
<dbReference type="Proteomes" id="UP001314170">
    <property type="component" value="Unassembled WGS sequence"/>
</dbReference>
<organism evidence="1 2">
    <name type="scientific">Dovyalis caffra</name>
    <dbReference type="NCBI Taxonomy" id="77055"/>
    <lineage>
        <taxon>Eukaryota</taxon>
        <taxon>Viridiplantae</taxon>
        <taxon>Streptophyta</taxon>
        <taxon>Embryophyta</taxon>
        <taxon>Tracheophyta</taxon>
        <taxon>Spermatophyta</taxon>
        <taxon>Magnoliopsida</taxon>
        <taxon>eudicotyledons</taxon>
        <taxon>Gunneridae</taxon>
        <taxon>Pentapetalae</taxon>
        <taxon>rosids</taxon>
        <taxon>fabids</taxon>
        <taxon>Malpighiales</taxon>
        <taxon>Salicaceae</taxon>
        <taxon>Flacourtieae</taxon>
        <taxon>Dovyalis</taxon>
    </lineage>
</organism>
<accession>A0AAV1R407</accession>